<dbReference type="AlphaFoldDB" id="A0A6V7Q1V0"/>
<accession>A0A6V7Q1V0</accession>
<evidence type="ECO:0000313" key="2">
    <source>
        <dbReference type="EMBL" id="CAD1837159.1"/>
    </source>
</evidence>
<reference evidence="2" key="1">
    <citation type="submission" date="2020-07" db="EMBL/GenBank/DDBJ databases">
        <authorList>
            <person name="Lin J."/>
        </authorList>
    </citation>
    <scope>NUCLEOTIDE SEQUENCE</scope>
</reference>
<sequence length="157" mass="17267">MPRQSHRRRGFLLSSSSGKGDPSPLQPRPPPPPTLGAAFLGLSLGHGFAPFAFFDNLKLSDLLGSEHHNPHRPLNTMLTSTTIDEAPSGNGVPRHRLAKIRRSNMIYVAIFESSRDPTCHAPGPAKALPVERPDPPYVYTYKASTTTVKIKQEMIYN</sequence>
<protein>
    <submittedName>
        <fullName evidence="2">Uncharacterized protein</fullName>
    </submittedName>
</protein>
<name>A0A6V7Q1V0_ANACO</name>
<feature type="region of interest" description="Disordered" evidence="1">
    <location>
        <begin position="1"/>
        <end position="34"/>
    </location>
</feature>
<dbReference type="EMBL" id="LR862131">
    <property type="protein sequence ID" value="CAD1837159.1"/>
    <property type="molecule type" value="Genomic_DNA"/>
</dbReference>
<feature type="compositionally biased region" description="Pro residues" evidence="1">
    <location>
        <begin position="24"/>
        <end position="34"/>
    </location>
</feature>
<gene>
    <name evidence="2" type="ORF">CB5_LOCUS20370</name>
</gene>
<evidence type="ECO:0000256" key="1">
    <source>
        <dbReference type="SAM" id="MobiDB-lite"/>
    </source>
</evidence>
<feature type="compositionally biased region" description="Basic residues" evidence="1">
    <location>
        <begin position="1"/>
        <end position="10"/>
    </location>
</feature>
<organism evidence="2">
    <name type="scientific">Ananas comosus var. bracteatus</name>
    <name type="common">red pineapple</name>
    <dbReference type="NCBI Taxonomy" id="296719"/>
    <lineage>
        <taxon>Eukaryota</taxon>
        <taxon>Viridiplantae</taxon>
        <taxon>Streptophyta</taxon>
        <taxon>Embryophyta</taxon>
        <taxon>Tracheophyta</taxon>
        <taxon>Spermatophyta</taxon>
        <taxon>Magnoliopsida</taxon>
        <taxon>Liliopsida</taxon>
        <taxon>Poales</taxon>
        <taxon>Bromeliaceae</taxon>
        <taxon>Bromelioideae</taxon>
        <taxon>Ananas</taxon>
    </lineage>
</organism>
<proteinExistence type="predicted"/>